<dbReference type="AlphaFoldDB" id="A0A395N2Z3"/>
<dbReference type="PANTHER" id="PTHR46910:SF3">
    <property type="entry name" value="HALOTOLERANCE PROTEIN 9-RELATED"/>
    <property type="match status" value="1"/>
</dbReference>
<dbReference type="GO" id="GO:0003700">
    <property type="term" value="F:DNA-binding transcription factor activity"/>
    <property type="evidence" value="ECO:0007669"/>
    <property type="project" value="InterPro"/>
</dbReference>
<evidence type="ECO:0000256" key="4">
    <source>
        <dbReference type="ARBA" id="ARBA00023242"/>
    </source>
</evidence>
<evidence type="ECO:0000256" key="1">
    <source>
        <dbReference type="ARBA" id="ARBA00004123"/>
    </source>
</evidence>
<feature type="region of interest" description="Disordered" evidence="5">
    <location>
        <begin position="61"/>
        <end position="83"/>
    </location>
</feature>
<dbReference type="EMBL" id="PXXK01000027">
    <property type="protein sequence ID" value="RFN54496.1"/>
    <property type="molecule type" value="Genomic_DNA"/>
</dbReference>
<evidence type="ECO:0000313" key="8">
    <source>
        <dbReference type="Proteomes" id="UP000265631"/>
    </source>
</evidence>
<keyword evidence="3" id="KW-0238">DNA-binding</keyword>
<dbReference type="CDD" id="cd12148">
    <property type="entry name" value="fungal_TF_MHR"/>
    <property type="match status" value="1"/>
</dbReference>
<protein>
    <submittedName>
        <fullName evidence="7">C6 transcription factor</fullName>
    </submittedName>
</protein>
<dbReference type="PANTHER" id="PTHR46910">
    <property type="entry name" value="TRANSCRIPTION FACTOR PDR1"/>
    <property type="match status" value="1"/>
</dbReference>
<dbReference type="Proteomes" id="UP000265631">
    <property type="component" value="Unassembled WGS sequence"/>
</dbReference>
<keyword evidence="2" id="KW-0479">Metal-binding</keyword>
<dbReference type="GO" id="GO:0003677">
    <property type="term" value="F:DNA binding"/>
    <property type="evidence" value="ECO:0007669"/>
    <property type="project" value="UniProtKB-KW"/>
</dbReference>
<evidence type="ECO:0000313" key="7">
    <source>
        <dbReference type="EMBL" id="RFN54496.1"/>
    </source>
</evidence>
<feature type="compositionally biased region" description="Basic and acidic residues" evidence="5">
    <location>
        <begin position="67"/>
        <end position="83"/>
    </location>
</feature>
<feature type="region of interest" description="Disordered" evidence="5">
    <location>
        <begin position="616"/>
        <end position="641"/>
    </location>
</feature>
<evidence type="ECO:0000256" key="2">
    <source>
        <dbReference type="ARBA" id="ARBA00022723"/>
    </source>
</evidence>
<feature type="domain" description="Xylanolytic transcriptional activator regulatory" evidence="6">
    <location>
        <begin position="287"/>
        <end position="361"/>
    </location>
</feature>
<evidence type="ECO:0000256" key="5">
    <source>
        <dbReference type="SAM" id="MobiDB-lite"/>
    </source>
</evidence>
<keyword evidence="8" id="KW-1185">Reference proteome</keyword>
<gene>
    <name evidence="7" type="ORF">FIE12Z_1284</name>
</gene>
<dbReference type="InterPro" id="IPR050987">
    <property type="entry name" value="AtrR-like"/>
</dbReference>
<evidence type="ECO:0000256" key="3">
    <source>
        <dbReference type="ARBA" id="ARBA00023125"/>
    </source>
</evidence>
<keyword evidence="4" id="KW-0539">Nucleus</keyword>
<dbReference type="SMART" id="SM00906">
    <property type="entry name" value="Fungal_trans"/>
    <property type="match status" value="1"/>
</dbReference>
<dbReference type="GO" id="GO:0005634">
    <property type="term" value="C:nucleus"/>
    <property type="evidence" value="ECO:0007669"/>
    <property type="project" value="UniProtKB-SubCell"/>
</dbReference>
<comment type="caution">
    <text evidence="7">The sequence shown here is derived from an EMBL/GenBank/DDBJ whole genome shotgun (WGS) entry which is preliminary data.</text>
</comment>
<dbReference type="Pfam" id="PF04082">
    <property type="entry name" value="Fungal_trans"/>
    <property type="match status" value="1"/>
</dbReference>
<dbReference type="InterPro" id="IPR007219">
    <property type="entry name" value="XnlR_reg_dom"/>
</dbReference>
<proteinExistence type="predicted"/>
<organism evidence="7 8">
    <name type="scientific">Fusarium flagelliforme</name>
    <dbReference type="NCBI Taxonomy" id="2675880"/>
    <lineage>
        <taxon>Eukaryota</taxon>
        <taxon>Fungi</taxon>
        <taxon>Dikarya</taxon>
        <taxon>Ascomycota</taxon>
        <taxon>Pezizomycotina</taxon>
        <taxon>Sordariomycetes</taxon>
        <taxon>Hypocreomycetidae</taxon>
        <taxon>Hypocreales</taxon>
        <taxon>Nectriaceae</taxon>
        <taxon>Fusarium</taxon>
        <taxon>Fusarium incarnatum-equiseti species complex</taxon>
    </lineage>
</organism>
<evidence type="ECO:0000259" key="6">
    <source>
        <dbReference type="SMART" id="SM00906"/>
    </source>
</evidence>
<dbReference type="GO" id="GO:0008270">
    <property type="term" value="F:zinc ion binding"/>
    <property type="evidence" value="ECO:0007669"/>
    <property type="project" value="InterPro"/>
</dbReference>
<comment type="subcellular location">
    <subcellularLocation>
        <location evidence="1">Nucleus</location>
    </subcellularLocation>
</comment>
<name>A0A395N2Z3_9HYPO</name>
<accession>A0A395N2Z3</accession>
<dbReference type="GO" id="GO:0006351">
    <property type="term" value="P:DNA-templated transcription"/>
    <property type="evidence" value="ECO:0007669"/>
    <property type="project" value="InterPro"/>
</dbReference>
<reference evidence="7 8" key="1">
    <citation type="journal article" date="2018" name="PLoS Pathog.">
        <title>Evolution of structural diversity of trichothecenes, a family of toxins produced by plant pathogenic and entomopathogenic fungi.</title>
        <authorList>
            <person name="Proctor R.H."/>
            <person name="McCormick S.P."/>
            <person name="Kim H.S."/>
            <person name="Cardoza R.E."/>
            <person name="Stanley A.M."/>
            <person name="Lindo L."/>
            <person name="Kelly A."/>
            <person name="Brown D.W."/>
            <person name="Lee T."/>
            <person name="Vaughan M.M."/>
            <person name="Alexander N.J."/>
            <person name="Busman M."/>
            <person name="Gutierrez S."/>
        </authorList>
    </citation>
    <scope>NUCLEOTIDE SEQUENCE [LARGE SCALE GENOMIC DNA]</scope>
    <source>
        <strain evidence="7 8">NRRL 13405</strain>
    </source>
</reference>
<sequence>MPETNVSIDKQNAGLSVLGMASKVSELEARLAAASQNSDPADANASEGIYINLSDAVVSPPLLGSNHETEMQRDKAAAESSDKAESRIDVLAAGVFDHPSSGSSICYFGSSSNHALFWSLTASIANLGHRSSRLHQESLRAVQAHTGPARIPHPASSSIGHYGSVDEFDIVNTPGRDEAMNLISRFFDTVGALLPYVNQSALVASFDKISGPSESQSESSNRAVKALRSIIFAHALSTRDAAAAEPFYRGTLSLLDPKTLYTPCLELLQTLLLLSIFQQNSQRSTESWTTHSLAVKASYQLGIHAPSSYDHLTASEKELRSGLWFATVNQDRILSSALGQPCMIPLQHVRSGILDMLVSTRQQRTVEMQYSREHLEYFRNIVILHGIMGIVLESICGSNIDPSSSIKTDELLGKTLELSLRLEKWRGSTSPRSILEADVSFSSWTESDIEEQRNSILLSIFYYRTVLLVHGCLLMSILEVATRKDQQAVSGVLKNTAASLLKDDLVATNNFCHLIRGLLASSPTFFKSNAIWWTCNYAALTISLHTFAFWLASTNPETEFIACGISSFELEVRLRGCLDMLRVIGTSSAMSVKAHRCLQRHLDFLIISTRIPFPTDPGSDAPRIPHAGTRAQEPGPASGEVHDDLMASVSDDPTAGLFSDLNVLTFGNAEFDDLDLLGITDFDATGLI</sequence>